<dbReference type="RefSeq" id="WP_329513035.1">
    <property type="nucleotide sequence ID" value="NZ_BAAAYZ010000196.1"/>
</dbReference>
<accession>A0ABU7G024</accession>
<keyword evidence="4" id="KW-1185">Reference proteome</keyword>
<sequence>MPVFPARDIDSVSWVAGAVVTHLDDTSRTVSATCWSSSRQLNEIAFAFFASVVGGRLEDVDHLRERATSSPAHVFDYCRRLISPHMSPNLERMASMIEAETRLVFHRSPLPNDPKTDPTLLVDRPVEVVIPYRSTPDNPLRARNLGAVLSALEHQTAERSSYQITVVEESDVPTVSTRPGTAVDNYIHVEYTGPFNRALAMNRGAEQAADDSILCLLDGDILPDRDFILRNAARVSQAPGRLHLPYSDMFCLLPGDAAAMASNGYHPGRDYNGYLITHPVGGCVWITREAFKSAGGFDENFKGWGGEDRDFADRADKVAPILRHPELLTHLYHERPAMPSSRKEIMAAAGKTFEGEDQ</sequence>
<dbReference type="InterPro" id="IPR003859">
    <property type="entry name" value="Galactosyl_T"/>
</dbReference>
<proteinExistence type="predicted"/>
<feature type="domain" description="Galactosyltransferase C-terminal" evidence="2">
    <location>
        <begin position="279"/>
        <end position="316"/>
    </location>
</feature>
<dbReference type="InterPro" id="IPR029044">
    <property type="entry name" value="Nucleotide-diphossugar_trans"/>
</dbReference>
<evidence type="ECO:0000259" key="2">
    <source>
        <dbReference type="Pfam" id="PF02709"/>
    </source>
</evidence>
<dbReference type="InterPro" id="IPR027791">
    <property type="entry name" value="Galactosyl_T_C"/>
</dbReference>
<evidence type="ECO:0000313" key="4">
    <source>
        <dbReference type="Proteomes" id="UP001333996"/>
    </source>
</evidence>
<keyword evidence="1" id="KW-0808">Transferase</keyword>
<dbReference type="SUPFAM" id="SSF53448">
    <property type="entry name" value="Nucleotide-diphospho-sugar transferases"/>
    <property type="match status" value="1"/>
</dbReference>
<dbReference type="Proteomes" id="UP001333996">
    <property type="component" value="Unassembled WGS sequence"/>
</dbReference>
<comment type="caution">
    <text evidence="3">The sequence shown here is derived from an EMBL/GenBank/DDBJ whole genome shotgun (WGS) entry which is preliminary data.</text>
</comment>
<dbReference type="PRINTS" id="PR02050">
    <property type="entry name" value="B14GALTRFASE"/>
</dbReference>
<dbReference type="Gene3D" id="3.90.550.10">
    <property type="entry name" value="Spore Coat Polysaccharide Biosynthesis Protein SpsA, Chain A"/>
    <property type="match status" value="1"/>
</dbReference>
<name>A0ABU7G024_9ACTN</name>
<evidence type="ECO:0000313" key="3">
    <source>
        <dbReference type="EMBL" id="MED7828714.1"/>
    </source>
</evidence>
<organism evidence="3 4">
    <name type="scientific">Streptomyces chiangmaiensis</name>
    <dbReference type="NCBI Taxonomy" id="766497"/>
    <lineage>
        <taxon>Bacteria</taxon>
        <taxon>Bacillati</taxon>
        <taxon>Actinomycetota</taxon>
        <taxon>Actinomycetes</taxon>
        <taxon>Kitasatosporales</taxon>
        <taxon>Streptomycetaceae</taxon>
        <taxon>Streptomyces</taxon>
    </lineage>
</organism>
<keyword evidence="3" id="KW-0328">Glycosyltransferase</keyword>
<evidence type="ECO:0000256" key="1">
    <source>
        <dbReference type="ARBA" id="ARBA00022679"/>
    </source>
</evidence>
<dbReference type="GO" id="GO:0016757">
    <property type="term" value="F:glycosyltransferase activity"/>
    <property type="evidence" value="ECO:0007669"/>
    <property type="project" value="UniProtKB-KW"/>
</dbReference>
<dbReference type="EMBL" id="JAYWVC010000469">
    <property type="protein sequence ID" value="MED7828714.1"/>
    <property type="molecule type" value="Genomic_DNA"/>
</dbReference>
<protein>
    <submittedName>
        <fullName evidence="3">Galactosyltransferase-related protein</fullName>
    </submittedName>
</protein>
<reference evidence="3" key="1">
    <citation type="submission" date="2024-01" db="EMBL/GenBank/DDBJ databases">
        <title>First draft genome sequence data of TA4-1, the type strain of Gram-positive actinobacterium Streptomyces chiangmaiensis.</title>
        <authorList>
            <person name="Yasawong M."/>
            <person name="Nantapong N."/>
        </authorList>
    </citation>
    <scope>NUCLEOTIDE SEQUENCE</scope>
    <source>
        <strain evidence="3">TA4-1</strain>
    </source>
</reference>
<dbReference type="Pfam" id="PF02709">
    <property type="entry name" value="Glyco_transf_7C"/>
    <property type="match status" value="1"/>
</dbReference>
<gene>
    <name evidence="3" type="ORF">VXC91_44530</name>
</gene>